<dbReference type="OrthoDB" id="6375147at2759"/>
<organism evidence="2 3">
    <name type="scientific">Heterotrigona itama</name>
    <dbReference type="NCBI Taxonomy" id="395501"/>
    <lineage>
        <taxon>Eukaryota</taxon>
        <taxon>Metazoa</taxon>
        <taxon>Ecdysozoa</taxon>
        <taxon>Arthropoda</taxon>
        <taxon>Hexapoda</taxon>
        <taxon>Insecta</taxon>
        <taxon>Pterygota</taxon>
        <taxon>Neoptera</taxon>
        <taxon>Endopterygota</taxon>
        <taxon>Hymenoptera</taxon>
        <taxon>Apocrita</taxon>
        <taxon>Aculeata</taxon>
        <taxon>Apoidea</taxon>
        <taxon>Anthophila</taxon>
        <taxon>Apidae</taxon>
        <taxon>Heterotrigona</taxon>
    </lineage>
</organism>
<dbReference type="EMBL" id="CAJDYZ010009335">
    <property type="protein sequence ID" value="CAD1476388.1"/>
    <property type="molecule type" value="Genomic_DNA"/>
</dbReference>
<feature type="compositionally biased region" description="Basic and acidic residues" evidence="1">
    <location>
        <begin position="32"/>
        <end position="41"/>
    </location>
</feature>
<feature type="region of interest" description="Disordered" evidence="1">
    <location>
        <begin position="32"/>
        <end position="52"/>
    </location>
</feature>
<accession>A0A6V7HBQ2</accession>
<name>A0A6V7HBQ2_9HYME</name>
<gene>
    <name evidence="2" type="ORF">MHI_LOCUS641273</name>
</gene>
<proteinExistence type="predicted"/>
<evidence type="ECO:0000313" key="2">
    <source>
        <dbReference type="EMBL" id="CAD1476388.1"/>
    </source>
</evidence>
<evidence type="ECO:0000256" key="1">
    <source>
        <dbReference type="SAM" id="MobiDB-lite"/>
    </source>
</evidence>
<evidence type="ECO:0000313" key="3">
    <source>
        <dbReference type="Proteomes" id="UP000752696"/>
    </source>
</evidence>
<dbReference type="AlphaFoldDB" id="A0A6V7HBQ2"/>
<reference evidence="2" key="1">
    <citation type="submission" date="2020-07" db="EMBL/GenBank/DDBJ databases">
        <authorList>
            <person name="Nazaruddin N."/>
        </authorList>
    </citation>
    <scope>NUCLEOTIDE SEQUENCE</scope>
</reference>
<protein>
    <submittedName>
        <fullName evidence="2">Uncharacterized protein</fullName>
    </submittedName>
</protein>
<sequence length="209" mass="24197">MTSRHVLRLRCTNSNSHYEWTIRGGDTMSCRGNREGGRHEANSAQSTQDRRKLLKRTRSLAVISEDESRHDREARQFRLGQSTFDLPRRHQLIPRAKLIDRNSLKDRLCKSQQHLSDSYERFNEARPYHSRSACGLHSIPSGLPSFPDPLHYTRGSRADPDRLNILDWPESPRRYRSVQSLDTVSGLVDIVEDGWPIEGNRSIDCIYTQ</sequence>
<feature type="non-terminal residue" evidence="2">
    <location>
        <position position="209"/>
    </location>
</feature>
<comment type="caution">
    <text evidence="2">The sequence shown here is derived from an EMBL/GenBank/DDBJ whole genome shotgun (WGS) entry which is preliminary data.</text>
</comment>
<dbReference type="Proteomes" id="UP000752696">
    <property type="component" value="Unassembled WGS sequence"/>
</dbReference>
<keyword evidence="3" id="KW-1185">Reference proteome</keyword>